<feature type="binding site" evidence="3">
    <location>
        <position position="41"/>
    </location>
    <ligand>
        <name>NAD(+)</name>
        <dbReference type="ChEBI" id="CHEBI:57540"/>
    </ligand>
</feature>
<dbReference type="Pfam" id="PF00056">
    <property type="entry name" value="Ldh_1_N"/>
    <property type="match status" value="1"/>
</dbReference>
<evidence type="ECO:0000256" key="4">
    <source>
        <dbReference type="RuleBase" id="RU003369"/>
    </source>
</evidence>
<dbReference type="PANTHER" id="PTHR43128:SF16">
    <property type="entry name" value="L-LACTATE DEHYDROGENASE"/>
    <property type="match status" value="1"/>
</dbReference>
<feature type="binding site" evidence="3">
    <location>
        <position position="102"/>
    </location>
    <ligand>
        <name>NAD(+)</name>
        <dbReference type="ChEBI" id="CHEBI:57540"/>
    </ligand>
</feature>
<keyword evidence="8" id="KW-1185">Reference proteome</keyword>
<evidence type="ECO:0000313" key="8">
    <source>
        <dbReference type="Proteomes" id="UP001187682"/>
    </source>
</evidence>
<feature type="domain" description="Lactate/malate dehydrogenase C-terminal" evidence="6">
    <location>
        <begin position="152"/>
        <end position="312"/>
    </location>
</feature>
<keyword evidence="2 3" id="KW-0520">NAD</keyword>
<feature type="binding site" evidence="3">
    <location>
        <begin position="16"/>
        <end position="21"/>
    </location>
    <ligand>
        <name>NAD(+)</name>
        <dbReference type="ChEBI" id="CHEBI:57540"/>
    </ligand>
</feature>
<evidence type="ECO:0000256" key="1">
    <source>
        <dbReference type="ARBA" id="ARBA00023002"/>
    </source>
</evidence>
<dbReference type="Gene3D" id="3.90.110.10">
    <property type="entry name" value="Lactate dehydrogenase/glycoside hydrolase, family 4, C-terminal"/>
    <property type="match status" value="1"/>
</dbReference>
<dbReference type="InterPro" id="IPR036291">
    <property type="entry name" value="NAD(P)-bd_dom_sf"/>
</dbReference>
<dbReference type="GO" id="GO:0006089">
    <property type="term" value="P:lactate metabolic process"/>
    <property type="evidence" value="ECO:0007669"/>
    <property type="project" value="TreeGrafter"/>
</dbReference>
<dbReference type="InterPro" id="IPR001557">
    <property type="entry name" value="L-lactate/malate_DH"/>
</dbReference>
<name>A0AAE8MWT6_9PEZI</name>
<protein>
    <submittedName>
        <fullName evidence="7">Related to lactate dehydrogenase</fullName>
    </submittedName>
</protein>
<comment type="similarity">
    <text evidence="4">Belongs to the LDH/MDH superfamily.</text>
</comment>
<proteinExistence type="inferred from homology"/>
<evidence type="ECO:0000256" key="3">
    <source>
        <dbReference type="PIRSR" id="PIRSR000102-3"/>
    </source>
</evidence>
<dbReference type="AlphaFoldDB" id="A0AAE8MWT6"/>
<dbReference type="SUPFAM" id="SSF56327">
    <property type="entry name" value="LDH C-terminal domain-like"/>
    <property type="match status" value="1"/>
</dbReference>
<dbReference type="PRINTS" id="PR00086">
    <property type="entry name" value="LLDHDRGNASE"/>
</dbReference>
<dbReference type="PIRSF" id="PIRSF000102">
    <property type="entry name" value="Lac_mal_DH"/>
    <property type="match status" value="1"/>
</dbReference>
<feature type="domain" description="Lactate/malate dehydrogenase N-terminal" evidence="5">
    <location>
        <begin position="11"/>
        <end position="149"/>
    </location>
</feature>
<evidence type="ECO:0000259" key="5">
    <source>
        <dbReference type="Pfam" id="PF00056"/>
    </source>
</evidence>
<dbReference type="GO" id="GO:0004459">
    <property type="term" value="F:L-lactate dehydrogenase (NAD+) activity"/>
    <property type="evidence" value="ECO:0007669"/>
    <property type="project" value="TreeGrafter"/>
</dbReference>
<organism evidence="7 8">
    <name type="scientific">Cephalotrichum gorgonifer</name>
    <dbReference type="NCBI Taxonomy" id="2041049"/>
    <lineage>
        <taxon>Eukaryota</taxon>
        <taxon>Fungi</taxon>
        <taxon>Dikarya</taxon>
        <taxon>Ascomycota</taxon>
        <taxon>Pezizomycotina</taxon>
        <taxon>Sordariomycetes</taxon>
        <taxon>Hypocreomycetidae</taxon>
        <taxon>Microascales</taxon>
        <taxon>Microascaceae</taxon>
        <taxon>Cephalotrichum</taxon>
    </lineage>
</organism>
<dbReference type="EMBL" id="ONZQ02000005">
    <property type="protein sequence ID" value="SPO01805.1"/>
    <property type="molecule type" value="Genomic_DNA"/>
</dbReference>
<sequence length="314" mass="33375">MSSESIKSGSRIAIVGVGQVGGAAAYSLIPASIASELLLVDTRVDFRDGQVQDLSDVAYSSKSRTRVRAGTYSDASQCDIVIITVGSRYTIGETSLGSLYRNVALLRNVIDAMTPFKSDAILLVVSNPVDLLTSIALELSGLPPAQVIGSGTFLESARIRGLISDRTGVAPNSIDAYVLGVRGDSQVVAWSSATIGGVPIDKSLPTKGPLDRKALADECRDQPQKTIRAKGSTPFGIGYVVSNICSSILLDKRNVRLIGHFQPEFRCCFSLPAVIGRKGALATIQIPLDDEEKAEVALSANELRRTLESVHEDL</sequence>
<accession>A0AAE8MWT6</accession>
<dbReference type="InterPro" id="IPR001236">
    <property type="entry name" value="Lactate/malate_DH_N"/>
</dbReference>
<dbReference type="InterPro" id="IPR015955">
    <property type="entry name" value="Lactate_DH/Glyco_Ohase_4_C"/>
</dbReference>
<dbReference type="InterPro" id="IPR022383">
    <property type="entry name" value="Lactate/malate_DH_C"/>
</dbReference>
<evidence type="ECO:0000256" key="2">
    <source>
        <dbReference type="ARBA" id="ARBA00023027"/>
    </source>
</evidence>
<dbReference type="Pfam" id="PF02866">
    <property type="entry name" value="Ldh_1_C"/>
    <property type="match status" value="1"/>
</dbReference>
<dbReference type="PANTHER" id="PTHR43128">
    <property type="entry name" value="L-2-HYDROXYCARBOXYLATE DEHYDROGENASE (NAD(P)(+))"/>
    <property type="match status" value="1"/>
</dbReference>
<comment type="caution">
    <text evidence="7">The sequence shown here is derived from an EMBL/GenBank/DDBJ whole genome shotgun (WGS) entry which is preliminary data.</text>
</comment>
<keyword evidence="1 4" id="KW-0560">Oxidoreductase</keyword>
<dbReference type="Proteomes" id="UP001187682">
    <property type="component" value="Unassembled WGS sequence"/>
</dbReference>
<dbReference type="CDD" id="cd00300">
    <property type="entry name" value="LDH_like"/>
    <property type="match status" value="1"/>
</dbReference>
<evidence type="ECO:0000313" key="7">
    <source>
        <dbReference type="EMBL" id="SPO01805.1"/>
    </source>
</evidence>
<evidence type="ECO:0000259" key="6">
    <source>
        <dbReference type="Pfam" id="PF02866"/>
    </source>
</evidence>
<reference evidence="7" key="1">
    <citation type="submission" date="2018-03" db="EMBL/GenBank/DDBJ databases">
        <authorList>
            <person name="Guldener U."/>
        </authorList>
    </citation>
    <scope>NUCLEOTIDE SEQUENCE</scope>
</reference>
<feature type="binding site" evidence="3">
    <location>
        <begin position="125"/>
        <end position="127"/>
    </location>
    <ligand>
        <name>NAD(+)</name>
        <dbReference type="ChEBI" id="CHEBI:57540"/>
    </ligand>
</feature>
<dbReference type="Gene3D" id="3.40.50.720">
    <property type="entry name" value="NAD(P)-binding Rossmann-like Domain"/>
    <property type="match status" value="1"/>
</dbReference>
<dbReference type="SUPFAM" id="SSF51735">
    <property type="entry name" value="NAD(P)-binding Rossmann-fold domains"/>
    <property type="match status" value="1"/>
</dbReference>
<gene>
    <name evidence="7" type="ORF">DNG_04478</name>
</gene>